<feature type="non-terminal residue" evidence="3">
    <location>
        <position position="404"/>
    </location>
</feature>
<proteinExistence type="predicted"/>
<evidence type="ECO:0000256" key="1">
    <source>
        <dbReference type="ARBA" id="ARBA00004173"/>
    </source>
</evidence>
<feature type="coiled-coil region" evidence="2">
    <location>
        <begin position="328"/>
        <end position="365"/>
    </location>
</feature>
<reference evidence="3 4" key="1">
    <citation type="submission" date="2024-11" db="EMBL/GenBank/DDBJ databases">
        <title>Adaptive evolution of stress response genes in parasites aligns with host niche diversity.</title>
        <authorList>
            <person name="Hahn C."/>
            <person name="Resl P."/>
        </authorList>
    </citation>
    <scope>NUCLEOTIDE SEQUENCE [LARGE SCALE GENOMIC DNA]</scope>
    <source>
        <strain evidence="3">EGGRZ-B1_66</strain>
        <tissue evidence="3">Body</tissue>
    </source>
</reference>
<gene>
    <name evidence="3" type="ORF">Ciccas_012411</name>
</gene>
<keyword evidence="4" id="KW-1185">Reference proteome</keyword>
<sequence>MKPSLRFNIPIFRSKSLTWVQILMNLSTILSLSKFYPYTYSPLLIRYNLTNAAQFPNDIANHALVMGLIKLDQAHELLHLLKDRIFLDFVSANILMKHFRDKEDFSSMVHILWEAHIQDLFKEQSPNRMLIAFSFDAIAGFLKNKNYSEYPTPAEPVKEEDIKYVRVPFKRNPSFDNFFDVSLARSQAGLALPELIKTLTVLQIKVSEDLITLSTIISLALAHTPQKIVAIVENWQPKSIAKQSVELLLDILNSSQTIEEPCKRGEAPLPTKTELEQVVVVVESKLKPLTSETPDALDLVSFLNYLTKEITSQNDFSKHELQIASEFYQKLEADDLTTRENYAKLEQKREALREAKSLLLELLEQEEYLNYFEKADEVKLESWLAPRTRQEKRMNQLKKWRQDM</sequence>
<dbReference type="AlphaFoldDB" id="A0ABD2PPW1"/>
<dbReference type="EMBL" id="JBJKFK010004366">
    <property type="protein sequence ID" value="KAL3309048.1"/>
    <property type="molecule type" value="Genomic_DNA"/>
</dbReference>
<dbReference type="Proteomes" id="UP001626550">
    <property type="component" value="Unassembled WGS sequence"/>
</dbReference>
<evidence type="ECO:0000313" key="3">
    <source>
        <dbReference type="EMBL" id="KAL3309048.1"/>
    </source>
</evidence>
<name>A0ABD2PPW1_9PLAT</name>
<organism evidence="3 4">
    <name type="scientific">Cichlidogyrus casuarinus</name>
    <dbReference type="NCBI Taxonomy" id="1844966"/>
    <lineage>
        <taxon>Eukaryota</taxon>
        <taxon>Metazoa</taxon>
        <taxon>Spiralia</taxon>
        <taxon>Lophotrochozoa</taxon>
        <taxon>Platyhelminthes</taxon>
        <taxon>Monogenea</taxon>
        <taxon>Monopisthocotylea</taxon>
        <taxon>Dactylogyridea</taxon>
        <taxon>Ancyrocephalidae</taxon>
        <taxon>Cichlidogyrus</taxon>
    </lineage>
</organism>
<evidence type="ECO:0000256" key="2">
    <source>
        <dbReference type="SAM" id="Coils"/>
    </source>
</evidence>
<dbReference type="Pfam" id="PF10037">
    <property type="entry name" value="MRP-S27"/>
    <property type="match status" value="1"/>
</dbReference>
<accession>A0ABD2PPW1</accession>
<dbReference type="GO" id="GO:0005739">
    <property type="term" value="C:mitochondrion"/>
    <property type="evidence" value="ECO:0007669"/>
    <property type="project" value="UniProtKB-SubCell"/>
</dbReference>
<evidence type="ECO:0000313" key="4">
    <source>
        <dbReference type="Proteomes" id="UP001626550"/>
    </source>
</evidence>
<comment type="caution">
    <text evidence="3">The sequence shown here is derived from an EMBL/GenBank/DDBJ whole genome shotgun (WGS) entry which is preliminary data.</text>
</comment>
<keyword evidence="2" id="KW-0175">Coiled coil</keyword>
<dbReference type="InterPro" id="IPR034913">
    <property type="entry name" value="mS27/PTCD2"/>
</dbReference>
<protein>
    <submittedName>
        <fullName evidence="3">Uncharacterized protein</fullName>
    </submittedName>
</protein>
<comment type="subcellular location">
    <subcellularLocation>
        <location evidence="1">Mitochondrion</location>
    </subcellularLocation>
</comment>